<sequence>MVATTATWSQVHKMLTQEFLCFMDEYSASKHFEPLSFLFRITFSFLSTGTLSSGKSPSPPFFFFFFLYRPEAKKISVHHAPASHFESRGESPSSRQAAKILKRQRHG</sequence>
<gene>
    <name evidence="2" type="ORF">AVEN_115466_1</name>
</gene>
<evidence type="ECO:0000313" key="2">
    <source>
        <dbReference type="EMBL" id="GBM95340.1"/>
    </source>
</evidence>
<comment type="caution">
    <text evidence="2">The sequence shown here is derived from an EMBL/GenBank/DDBJ whole genome shotgun (WGS) entry which is preliminary data.</text>
</comment>
<dbReference type="AlphaFoldDB" id="A0A4Y2JZ41"/>
<evidence type="ECO:0000313" key="3">
    <source>
        <dbReference type="Proteomes" id="UP000499080"/>
    </source>
</evidence>
<dbReference type="Proteomes" id="UP000499080">
    <property type="component" value="Unassembled WGS sequence"/>
</dbReference>
<evidence type="ECO:0000256" key="1">
    <source>
        <dbReference type="SAM" id="MobiDB-lite"/>
    </source>
</evidence>
<proteinExistence type="predicted"/>
<organism evidence="2 3">
    <name type="scientific">Araneus ventricosus</name>
    <name type="common">Orbweaver spider</name>
    <name type="synonym">Epeira ventricosa</name>
    <dbReference type="NCBI Taxonomy" id="182803"/>
    <lineage>
        <taxon>Eukaryota</taxon>
        <taxon>Metazoa</taxon>
        <taxon>Ecdysozoa</taxon>
        <taxon>Arthropoda</taxon>
        <taxon>Chelicerata</taxon>
        <taxon>Arachnida</taxon>
        <taxon>Araneae</taxon>
        <taxon>Araneomorphae</taxon>
        <taxon>Entelegynae</taxon>
        <taxon>Araneoidea</taxon>
        <taxon>Araneidae</taxon>
        <taxon>Araneus</taxon>
    </lineage>
</organism>
<feature type="region of interest" description="Disordered" evidence="1">
    <location>
        <begin position="83"/>
        <end position="107"/>
    </location>
</feature>
<reference evidence="2 3" key="1">
    <citation type="journal article" date="2019" name="Sci. Rep.">
        <title>Orb-weaving spider Araneus ventricosus genome elucidates the spidroin gene catalogue.</title>
        <authorList>
            <person name="Kono N."/>
            <person name="Nakamura H."/>
            <person name="Ohtoshi R."/>
            <person name="Moran D.A.P."/>
            <person name="Shinohara A."/>
            <person name="Yoshida Y."/>
            <person name="Fujiwara M."/>
            <person name="Mori M."/>
            <person name="Tomita M."/>
            <person name="Arakawa K."/>
        </authorList>
    </citation>
    <scope>NUCLEOTIDE SEQUENCE [LARGE SCALE GENOMIC DNA]</scope>
</reference>
<protein>
    <submittedName>
        <fullName evidence="2">Uncharacterized protein</fullName>
    </submittedName>
</protein>
<name>A0A4Y2JZ41_ARAVE</name>
<keyword evidence="3" id="KW-1185">Reference proteome</keyword>
<dbReference type="EMBL" id="BGPR01004049">
    <property type="protein sequence ID" value="GBM95340.1"/>
    <property type="molecule type" value="Genomic_DNA"/>
</dbReference>
<accession>A0A4Y2JZ41</accession>